<dbReference type="Pfam" id="PF17963">
    <property type="entry name" value="Big_9"/>
    <property type="match status" value="5"/>
</dbReference>
<sequence>MARIIIDLDILAPGVQSVAELEVGDTFEVQILLEADANEQYDGAEFHIGYDPSVLSATSVVSEASAELPIALIPASFDNTSGEIDFSRGTFSAAPSGDLVLATFTFEVVGEGSTDLAFSDSFPFSDVTFGGVSILDGTDGASVSVGGENTPPVASDDTASTSEDTAVTVSVLDNDGDADGDAVVVTGASDPANGSVEVNSDGTITYTPDAEFNGTDSFTYDVSDGNGGTDTAKVEVTVNAVDDAPVASDDTGFSTPFNTALTINAADLLVNDDDGDPELTQALGVTGVGSASGGTVGLDNGVITFTPTPSSTGAASFEYTMTDGSGQSATATVSVSVGANTPPVASDDTASTSEDTAVTVSVLDNDGDADGDAVVVTGASDPANGSVEVNSDGTITYTPDAEFNGTDSFTYDVSDGNGGTDTATVEVTVNGTARMVLDTDTSAAGVQSVADLAVGDGFEVLVLLETGAGQQYDAAEFHLDFDPSVLAATGITVLSGAELPLELVPDAFDNTAGTVDFVRGTVSNFPSGSLALATISFDVVGAGSTDLAFSDAFPRETGVTFAGSSILEGTEGATVNATAQNTPPVASDDTASTSEDTAVTVSVLDNDGDADGDAVVVTKIAGVDAIVDAAILLSSGATATLRSDGTISYDPNGAFDGLNAGQTGADSFSYVIADAQGAEASAQVDVSINGKDETPGGDGIGLWLFEDGSPGKDETAQDNTALFRNGAFVSGGAAQFDGANDYVEIPDLPLYDLEEGSIAITLTVADLNGLSGLFSRDSSGYDGGGHVSAWVDSGGAVLVRHQTTSTSYTVETAAGVVSEGEQISLVYRFSDAGGMELLQDDGLGNLTLLAQNASADVSLAGNDEPWVVGAAQSRSGDGIADRIEDFLEGSIDRFEIYTGAPPSVDPNLPPTAAPDSATTQEDTALTNIAVLGNDGDADGDLPLVLAGVVQPANGTVTQNADGTLNYTPDADFFGTDVVLYTVRDARGATSQGVLTIEVSPVDDPAIANDDSGATLVNTPVAISVLANDVDVDGPAPSIASFDATSANGGTITSAGGVLTYTPAAGFEGADSFGYTLAGGDSAVVTVNVSDVPQPEPGIGLWLFEDGSPGKDETVQDNTALFRNGAFVSGGAAQFDGANDYVEIPDLPLYDLEEGSIAITLTVADLNGLSGLFSRDSSGYDGGGHVSAWVDSGGAVLVRHQTTSTSYTVETAAGVVSEGEQISLVYRFSDAGGMELLQDDGLGNLTLLAQNAGADVSLAGNDEPWVVGAAQSRSGDGVADRIEDFLEGSIDRFEIYTGADDFIFV</sequence>
<dbReference type="InterPro" id="IPR041690">
    <property type="entry name" value="Cadherin_5"/>
</dbReference>
<dbReference type="CDD" id="cd08547">
    <property type="entry name" value="Type_II_cohesin"/>
    <property type="match status" value="2"/>
</dbReference>
<dbReference type="Gene3D" id="2.60.40.2810">
    <property type="match status" value="2"/>
</dbReference>
<feature type="domain" description="Cohesin" evidence="2">
    <location>
        <begin position="15"/>
        <end position="126"/>
    </location>
</feature>
<accession>A0A239DFR3</accession>
<dbReference type="PANTHER" id="PTHR34720:SF9">
    <property type="entry name" value="BLR4714 PROTEIN"/>
    <property type="match status" value="1"/>
</dbReference>
<feature type="domain" description="Cadherin-like" evidence="3">
    <location>
        <begin position="241"/>
        <end position="337"/>
    </location>
</feature>
<name>A0A239DFR3_9RHOB</name>
<dbReference type="GO" id="GO:0030246">
    <property type="term" value="F:carbohydrate binding"/>
    <property type="evidence" value="ECO:0007669"/>
    <property type="project" value="InterPro"/>
</dbReference>
<dbReference type="Pfam" id="PF17892">
    <property type="entry name" value="Cadherin_5"/>
    <property type="match status" value="1"/>
</dbReference>
<reference evidence="4 5" key="1">
    <citation type="submission" date="2017-06" db="EMBL/GenBank/DDBJ databases">
        <authorList>
            <person name="Kim H.J."/>
            <person name="Triplett B.A."/>
        </authorList>
    </citation>
    <scope>NUCLEOTIDE SEQUENCE [LARGE SCALE GENOMIC DNA]</scope>
    <source>
        <strain evidence="4 5">DSM 29339</strain>
    </source>
</reference>
<dbReference type="SUPFAM" id="SSF49899">
    <property type="entry name" value="Concanavalin A-like lectins/glucanases"/>
    <property type="match status" value="2"/>
</dbReference>
<dbReference type="InterPro" id="IPR013320">
    <property type="entry name" value="ConA-like_dom_sf"/>
</dbReference>
<feature type="compositionally biased region" description="Pro residues" evidence="1">
    <location>
        <begin position="903"/>
        <end position="912"/>
    </location>
</feature>
<evidence type="ECO:0000313" key="4">
    <source>
        <dbReference type="EMBL" id="SNS31117.1"/>
    </source>
</evidence>
<evidence type="ECO:0000256" key="1">
    <source>
        <dbReference type="SAM" id="MobiDB-lite"/>
    </source>
</evidence>
<dbReference type="SUPFAM" id="SSF49384">
    <property type="entry name" value="Carbohydrate-binding domain"/>
    <property type="match status" value="2"/>
</dbReference>
<keyword evidence="5" id="KW-1185">Reference proteome</keyword>
<dbReference type="EMBL" id="FZOY01000001">
    <property type="protein sequence ID" value="SNS31117.1"/>
    <property type="molecule type" value="Genomic_DNA"/>
</dbReference>
<organism evidence="4 5">
    <name type="scientific">Tropicimonas sediminicola</name>
    <dbReference type="NCBI Taxonomy" id="1031541"/>
    <lineage>
        <taxon>Bacteria</taxon>
        <taxon>Pseudomonadati</taxon>
        <taxon>Pseudomonadota</taxon>
        <taxon>Alphaproteobacteria</taxon>
        <taxon>Rhodobacterales</taxon>
        <taxon>Roseobacteraceae</taxon>
        <taxon>Tropicimonas</taxon>
    </lineage>
</organism>
<dbReference type="GO" id="GO:0000272">
    <property type="term" value="P:polysaccharide catabolic process"/>
    <property type="evidence" value="ECO:0007669"/>
    <property type="project" value="InterPro"/>
</dbReference>
<evidence type="ECO:0000259" key="2">
    <source>
        <dbReference type="Pfam" id="PF00963"/>
    </source>
</evidence>
<dbReference type="NCBIfam" id="NF012211">
    <property type="entry name" value="tand_rpt_95"/>
    <property type="match status" value="6"/>
</dbReference>
<dbReference type="OrthoDB" id="9773411at2"/>
<feature type="region of interest" description="Disordered" evidence="1">
    <location>
        <begin position="142"/>
        <end position="163"/>
    </location>
</feature>
<gene>
    <name evidence="4" type="ORF">SAMN05421757_101802</name>
</gene>
<dbReference type="InterPro" id="IPR002102">
    <property type="entry name" value="Cohesin_dom"/>
</dbReference>
<dbReference type="RefSeq" id="WP_089231449.1">
    <property type="nucleotide sequence ID" value="NZ_FZOY01000001.1"/>
</dbReference>
<dbReference type="InterPro" id="IPR008965">
    <property type="entry name" value="CBM2/CBM3_carb-bd_dom_sf"/>
</dbReference>
<feature type="region of interest" description="Disordered" evidence="1">
    <location>
        <begin position="899"/>
        <end position="919"/>
    </location>
</feature>
<dbReference type="Proteomes" id="UP000198426">
    <property type="component" value="Unassembled WGS sequence"/>
</dbReference>
<dbReference type="Gene3D" id="2.60.40.3440">
    <property type="match status" value="4"/>
</dbReference>
<evidence type="ECO:0000313" key="5">
    <source>
        <dbReference type="Proteomes" id="UP000198426"/>
    </source>
</evidence>
<dbReference type="Gene3D" id="2.60.120.200">
    <property type="match status" value="2"/>
</dbReference>
<evidence type="ECO:0000259" key="3">
    <source>
        <dbReference type="Pfam" id="PF17892"/>
    </source>
</evidence>
<dbReference type="Gene3D" id="2.60.40.680">
    <property type="match status" value="2"/>
</dbReference>
<proteinExistence type="predicted"/>
<dbReference type="PANTHER" id="PTHR34720">
    <property type="entry name" value="MICROCYSTIN DEPENDENT PROTEIN"/>
    <property type="match status" value="1"/>
</dbReference>
<protein>
    <submittedName>
        <fullName evidence="4">Cadherin-like</fullName>
    </submittedName>
</protein>
<dbReference type="Pfam" id="PF00963">
    <property type="entry name" value="Cohesin"/>
    <property type="match status" value="1"/>
</dbReference>